<gene>
    <name evidence="1" type="ORF">INT43_004613</name>
</gene>
<dbReference type="OrthoDB" id="10308319at2759"/>
<dbReference type="EMBL" id="JAEPQZ010000015">
    <property type="protein sequence ID" value="KAG2173239.1"/>
    <property type="molecule type" value="Genomic_DNA"/>
</dbReference>
<dbReference type="AlphaFoldDB" id="A0A8H7PGI8"/>
<name>A0A8H7PGI8_MORIS</name>
<evidence type="ECO:0000313" key="2">
    <source>
        <dbReference type="Proteomes" id="UP000654370"/>
    </source>
</evidence>
<dbReference type="Proteomes" id="UP000654370">
    <property type="component" value="Unassembled WGS sequence"/>
</dbReference>
<protein>
    <submittedName>
        <fullName evidence="1">Uncharacterized protein</fullName>
    </submittedName>
</protein>
<organism evidence="1 2">
    <name type="scientific">Mortierella isabellina</name>
    <name type="common">Filamentous fungus</name>
    <name type="synonym">Umbelopsis isabellina</name>
    <dbReference type="NCBI Taxonomy" id="91625"/>
    <lineage>
        <taxon>Eukaryota</taxon>
        <taxon>Fungi</taxon>
        <taxon>Fungi incertae sedis</taxon>
        <taxon>Mucoromycota</taxon>
        <taxon>Mucoromycotina</taxon>
        <taxon>Umbelopsidomycetes</taxon>
        <taxon>Umbelopsidales</taxon>
        <taxon>Umbelopsidaceae</taxon>
        <taxon>Umbelopsis</taxon>
    </lineage>
</organism>
<accession>A0A8H7PGI8</accession>
<keyword evidence="2" id="KW-1185">Reference proteome</keyword>
<sequence>MMSSLHKRRRAAGQSMEKFRWGDLWRCRCFILVKYPTSHTLNPQQLKGTQLRFDHLPEHYNPEELCNAFPSPRNDVNIDPMESAVTAPSQGNDDEKIVKPEEFGTAFYGLHALISGAVDLTMSLCRVRSDMGKVVAADDTKAKLPRTASGRSLNDMNMSGQYLETMTTQPKL</sequence>
<reference evidence="1" key="1">
    <citation type="submission" date="2020-12" db="EMBL/GenBank/DDBJ databases">
        <title>Metabolic potential, ecology and presence of endohyphal bacteria is reflected in genomic diversity of Mucoromycotina.</title>
        <authorList>
            <person name="Muszewska A."/>
            <person name="Okrasinska A."/>
            <person name="Steczkiewicz K."/>
            <person name="Drgas O."/>
            <person name="Orlowska M."/>
            <person name="Perlinska-Lenart U."/>
            <person name="Aleksandrzak-Piekarczyk T."/>
            <person name="Szatraj K."/>
            <person name="Zielenkiewicz U."/>
            <person name="Pilsyk S."/>
            <person name="Malc E."/>
            <person name="Mieczkowski P."/>
            <person name="Kruszewska J.S."/>
            <person name="Biernat P."/>
            <person name="Pawlowska J."/>
        </authorList>
    </citation>
    <scope>NUCLEOTIDE SEQUENCE</scope>
    <source>
        <strain evidence="1">WA0000067209</strain>
    </source>
</reference>
<comment type="caution">
    <text evidence="1">The sequence shown here is derived from an EMBL/GenBank/DDBJ whole genome shotgun (WGS) entry which is preliminary data.</text>
</comment>
<evidence type="ECO:0000313" key="1">
    <source>
        <dbReference type="EMBL" id="KAG2173239.1"/>
    </source>
</evidence>
<proteinExistence type="predicted"/>